<protein>
    <submittedName>
        <fullName evidence="1">YD repeat-containing protein</fullName>
    </submittedName>
</protein>
<dbReference type="RefSeq" id="WP_145664296.1">
    <property type="nucleotide sequence ID" value="NZ_VIWO01000001.1"/>
</dbReference>
<dbReference type="Proteomes" id="UP000320811">
    <property type="component" value="Unassembled WGS sequence"/>
</dbReference>
<sequence>MPDTSIPTYTRNILKMFVALLTFFSLLPASINAQSSPPQSIEKMIPVPPNAAALGKYGEVPVGLYTGIPQISVPIYEIQADGINLPISLSYHAGGVKVEEVASNVGLGWSLNAGGVITRTQRGKDDLSGGFPYYTNVQGFNTLPPGSNQYGTSLPQTIERRNYLSNLEGSASYDLEPDIFYFNFGNYSGKFVQYPDGNFYAIPQQNIKIKCEGSGRHRWILTTQDGAQYVFGLSKDNTIDAIEYSGPYASGDENESSWYLAEIITPNGRNIRFNYSNDHYSFKTVPIVTKYIGVYMSGYIGTTALDQEYYTYPINEVSGKRLKSIDFNYGLLTFDSGLVRRDLYGTRAITGIRIHSKLSSGIKEIKHVNLYYSYFSPQGTSDTSSVTSVSPYDMELNTRYRLKLDSVKEFSADEKDVRPPFSFIYNTSKILPPRLSTSVDHWGYFNNKINDNKLLPSNYYIQVGGTYAYNNLLANREPDEQSMKTGVLTQINYPTGGTTKFTYESNRANAKRYVPPFPTPDSVIIAPELKIASCSLNGYGDSSNSATIEIKNDSAIVKFYSQTLDPQKNCYCNCFNMDMVNTANNHHYTFNVQPSSSPTDYFVQYKFNKGTYKLFFYKKENEETTDNNGNIVSCNGILARLIVKAQWLEDVRITNPDTIGNVLVGGLRVTKTEDFDGIDTNKTVVKLYNYQLFDDTVSSGTFVYFPVYFFKLFANKYMQEQGQVTIFGYSVQAIYESTSSYPLQTTGGGYVGYSNVTVTNADRLLVTQSRSRYTYTSPADFPDERYDRYPTRLQVDYPTDIDIATFSRLLKSTYPPFGSMDWKRGQLIQKDDYLTKDTGFMLIKRSKNTYQQSNYTLGRKLDAVGLKYYKLSGAGLSVSLYLYNLYNTPTDFQYLSSSDEIIYGDNGQAVTQHSDYYYEYPDNLLLSRREDINSKGDTLKTYFYYPTNKSALTGFITPGTSGAAALDSMTKRNMIEPVILQRKYNNGKRTAVLLNSYKLWGANKSIAATDSIKQQIGDFAMENTDCFTNYDANGNIQEASKVGNTNYVFIWGYKGQYPVAKIIGSNYNSASPLVNQIMLDNATDYTDDQLRTELNKLRSGLPGALISTYTYTPLVGLTSETDPTGRTTYYQYDGLGRLKVIKDQDGKILKQFDYQYNKSVTQ</sequence>
<reference evidence="1 2" key="1">
    <citation type="submission" date="2019-06" db="EMBL/GenBank/DDBJ databases">
        <title>Sorghum-associated microbial communities from plants grown in Nebraska, USA.</title>
        <authorList>
            <person name="Schachtman D."/>
        </authorList>
    </citation>
    <scope>NUCLEOTIDE SEQUENCE [LARGE SCALE GENOMIC DNA]</scope>
    <source>
        <strain evidence="1 2">1209</strain>
    </source>
</reference>
<dbReference type="Pfam" id="PF05593">
    <property type="entry name" value="RHS_repeat"/>
    <property type="match status" value="1"/>
</dbReference>
<organism evidence="1 2">
    <name type="scientific">Chitinophaga polysaccharea</name>
    <dbReference type="NCBI Taxonomy" id="1293035"/>
    <lineage>
        <taxon>Bacteria</taxon>
        <taxon>Pseudomonadati</taxon>
        <taxon>Bacteroidota</taxon>
        <taxon>Chitinophagia</taxon>
        <taxon>Chitinophagales</taxon>
        <taxon>Chitinophagaceae</taxon>
        <taxon>Chitinophaga</taxon>
    </lineage>
</organism>
<dbReference type="NCBIfam" id="TIGR01643">
    <property type="entry name" value="YD_repeat_2x"/>
    <property type="match status" value="1"/>
</dbReference>
<dbReference type="EMBL" id="VIWO01000001">
    <property type="protein sequence ID" value="TWF45416.1"/>
    <property type="molecule type" value="Genomic_DNA"/>
</dbReference>
<keyword evidence="2" id="KW-1185">Reference proteome</keyword>
<name>A0A561Q506_9BACT</name>
<dbReference type="InterPro" id="IPR031325">
    <property type="entry name" value="RHS_repeat"/>
</dbReference>
<comment type="caution">
    <text evidence="1">The sequence shown here is derived from an EMBL/GenBank/DDBJ whole genome shotgun (WGS) entry which is preliminary data.</text>
</comment>
<evidence type="ECO:0000313" key="2">
    <source>
        <dbReference type="Proteomes" id="UP000320811"/>
    </source>
</evidence>
<proteinExistence type="predicted"/>
<dbReference type="AlphaFoldDB" id="A0A561Q506"/>
<accession>A0A561Q506</accession>
<evidence type="ECO:0000313" key="1">
    <source>
        <dbReference type="EMBL" id="TWF45416.1"/>
    </source>
</evidence>
<dbReference type="OrthoDB" id="680656at2"/>
<dbReference type="InterPro" id="IPR006530">
    <property type="entry name" value="YD"/>
</dbReference>
<gene>
    <name evidence="1" type="ORF">FHW36_1011346</name>
</gene>